<reference evidence="5 6" key="1">
    <citation type="submission" date="2021-06" db="EMBL/GenBank/DDBJ databases">
        <authorList>
            <person name="Palmer J.M."/>
        </authorList>
    </citation>
    <scope>NUCLEOTIDE SEQUENCE [LARGE SCALE GENOMIC DNA]</scope>
    <source>
        <strain evidence="5 6">GA_2019</strain>
        <tissue evidence="5">Muscle</tissue>
    </source>
</reference>
<dbReference type="InterPro" id="IPR011993">
    <property type="entry name" value="PH-like_dom_sf"/>
</dbReference>
<organism evidence="5 6">
    <name type="scientific">Goodea atripinnis</name>
    <dbReference type="NCBI Taxonomy" id="208336"/>
    <lineage>
        <taxon>Eukaryota</taxon>
        <taxon>Metazoa</taxon>
        <taxon>Chordata</taxon>
        <taxon>Craniata</taxon>
        <taxon>Vertebrata</taxon>
        <taxon>Euteleostomi</taxon>
        <taxon>Actinopterygii</taxon>
        <taxon>Neopterygii</taxon>
        <taxon>Teleostei</taxon>
        <taxon>Neoteleostei</taxon>
        <taxon>Acanthomorphata</taxon>
        <taxon>Ovalentaria</taxon>
        <taxon>Atherinomorphae</taxon>
        <taxon>Cyprinodontiformes</taxon>
        <taxon>Goodeidae</taxon>
        <taxon>Goodea</taxon>
    </lineage>
</organism>
<evidence type="ECO:0000259" key="4">
    <source>
        <dbReference type="PROSITE" id="PS51339"/>
    </source>
</evidence>
<dbReference type="CDD" id="cd01235">
    <property type="entry name" value="PH_Sbf1_hMTMR5"/>
    <property type="match status" value="1"/>
</dbReference>
<evidence type="ECO:0000313" key="5">
    <source>
        <dbReference type="EMBL" id="MEQ2170753.1"/>
    </source>
</evidence>
<evidence type="ECO:0008006" key="7">
    <source>
        <dbReference type="Google" id="ProtNLM"/>
    </source>
</evidence>
<dbReference type="InterPro" id="IPR001849">
    <property type="entry name" value="PH_domain"/>
</dbReference>
<feature type="domain" description="PH" evidence="3">
    <location>
        <begin position="448"/>
        <end position="552"/>
    </location>
</feature>
<dbReference type="Pfam" id="PF00169">
    <property type="entry name" value="PH"/>
    <property type="match status" value="1"/>
</dbReference>
<accession>A0ABV0NH63</accession>
<dbReference type="InterPro" id="IPR030564">
    <property type="entry name" value="Myotubularin"/>
</dbReference>
<evidence type="ECO:0000256" key="2">
    <source>
        <dbReference type="SAM" id="MobiDB-lite"/>
    </source>
</evidence>
<feature type="non-terminal residue" evidence="5">
    <location>
        <position position="1"/>
    </location>
</feature>
<proteinExistence type="inferred from homology"/>
<comment type="similarity">
    <text evidence="1">Belongs to the protein-tyrosine phosphatase family. Non-receptor class myotubularin subfamily.</text>
</comment>
<dbReference type="Proteomes" id="UP001476798">
    <property type="component" value="Unassembled WGS sequence"/>
</dbReference>
<dbReference type="SUPFAM" id="SSF50729">
    <property type="entry name" value="PH domain-like"/>
    <property type="match status" value="1"/>
</dbReference>
<dbReference type="PANTHER" id="PTHR10807">
    <property type="entry name" value="MYOTUBULARIN-RELATED"/>
    <property type="match status" value="1"/>
</dbReference>
<evidence type="ECO:0000259" key="3">
    <source>
        <dbReference type="PROSITE" id="PS50003"/>
    </source>
</evidence>
<dbReference type="Gene3D" id="2.30.29.30">
    <property type="entry name" value="Pleckstrin-homology domain (PH domain)/Phosphotyrosine-binding domain (PTB)"/>
    <property type="match status" value="1"/>
</dbReference>
<name>A0ABV0NH63_9TELE</name>
<dbReference type="EMBL" id="JAHRIO010040121">
    <property type="protein sequence ID" value="MEQ2170753.1"/>
    <property type="molecule type" value="Genomic_DNA"/>
</dbReference>
<evidence type="ECO:0000256" key="1">
    <source>
        <dbReference type="ARBA" id="ARBA00007471"/>
    </source>
</evidence>
<dbReference type="PANTHER" id="PTHR10807:SF4">
    <property type="entry name" value="MYOTUBULARIN-RELATED PROTEIN 13"/>
    <property type="match status" value="1"/>
</dbReference>
<dbReference type="SUPFAM" id="SSF52799">
    <property type="entry name" value="(Phosphotyrosine protein) phosphatases II"/>
    <property type="match status" value="1"/>
</dbReference>
<dbReference type="PROSITE" id="PS50003">
    <property type="entry name" value="PH_DOMAIN"/>
    <property type="match status" value="1"/>
</dbReference>
<dbReference type="SMART" id="SM00233">
    <property type="entry name" value="PH"/>
    <property type="match status" value="1"/>
</dbReference>
<sequence>PASSSDSSSSLEQEKYLQAIFDSIPVYFKTNGTNTLSNRSLIGLSPGMWASLRSSGRLSQHPSQGEVGTRLAGKDLAPPAGSSSLQAQLRKHQAAFYIFGEKSHLRGLRLDSSLNCELVPVEFADARQVKAAFKKLLRACAPSAPLSDSEDSFLKALEDSEWMLQVTNSNTSLFSTSTAGYSVGLALSLVELLDSGSSILLSLEDGWDITTQVVSLVQLLSDPFYRTVDGFQVLLEKEWLSFGHKFSQRSNLSPSSQGSGFTPIFLQFLDCVHQLVLKPFVSIPSLIKWDFFTEETLSTGPCYDWRMMAVRSESTEEADANANSKRRIVWPCYSIVSSAQPDAITKLLSDIERLEGELNQGPERWQMTLERVRLSIQEDLKQEGNLRKQSLSLSGLIPTSSLQAFQRRSIMHLPDSGLGDDHSTSTANGINRRAATLYNQFTPKSEENRSYEGILYKRGALLKAWKPRWFVLDVTKHQLRYYDTGEDTNCRGHIDLADVESVIMATPTIGAPKHISEKAFFDLKTNKRVYNFCASDAPSAQVWMDKIQSCISDA</sequence>
<dbReference type="InterPro" id="IPR010569">
    <property type="entry name" value="Myotubularin-like_Pase_dom"/>
</dbReference>
<feature type="domain" description="Myotubularin phosphatase" evidence="4">
    <location>
        <begin position="1"/>
        <end position="275"/>
    </location>
</feature>
<keyword evidence="6" id="KW-1185">Reference proteome</keyword>
<gene>
    <name evidence="5" type="ORF">GOODEAATRI_003577</name>
</gene>
<feature type="region of interest" description="Disordered" evidence="2">
    <location>
        <begin position="55"/>
        <end position="84"/>
    </location>
</feature>
<protein>
    <recommendedName>
        <fullName evidence="7">SET binding factor 2</fullName>
    </recommendedName>
</protein>
<comment type="caution">
    <text evidence="5">The sequence shown here is derived from an EMBL/GenBank/DDBJ whole genome shotgun (WGS) entry which is preliminary data.</text>
</comment>
<dbReference type="Pfam" id="PF06602">
    <property type="entry name" value="Myotub-related"/>
    <property type="match status" value="1"/>
</dbReference>
<dbReference type="PROSITE" id="PS51339">
    <property type="entry name" value="PPASE_MYOTUBULARIN"/>
    <property type="match status" value="1"/>
</dbReference>
<dbReference type="InterPro" id="IPR029021">
    <property type="entry name" value="Prot-tyrosine_phosphatase-like"/>
</dbReference>
<evidence type="ECO:0000313" key="6">
    <source>
        <dbReference type="Proteomes" id="UP001476798"/>
    </source>
</evidence>